<dbReference type="InterPro" id="IPR013106">
    <property type="entry name" value="Ig_V-set"/>
</dbReference>
<dbReference type="InterPro" id="IPR007110">
    <property type="entry name" value="Ig-like_dom"/>
</dbReference>
<evidence type="ECO:0000256" key="3">
    <source>
        <dbReference type="ARBA" id="ARBA00022729"/>
    </source>
</evidence>
<evidence type="ECO:0000313" key="11">
    <source>
        <dbReference type="EMBL" id="MBY21291.1"/>
    </source>
</evidence>
<sequence length="236" mass="26353">MKFIYGVLLLLCINLAYSQRTPAIAHITQKLVKDIGETAEMACTALYSKDFNVLWVKVNRESLAESTALSSGNNLIVNDPRLSLKQDMNSNRYILQINDIQETDASVYRCDVVIGMNNKISAYTELIVRRPPFIYNNSTRSLVVKEGQLVQLECYAGGYPSPRVSWRRANNAILSIGASMYRGNILKMPAITKEDCGTYYCVAENGVGKGARRRISIEVEFAPIITVLYTHLGQVS</sequence>
<dbReference type="GO" id="GO:0005886">
    <property type="term" value="C:plasma membrane"/>
    <property type="evidence" value="ECO:0007669"/>
    <property type="project" value="UniProtKB-SubCell"/>
</dbReference>
<evidence type="ECO:0000256" key="2">
    <source>
        <dbReference type="ARBA" id="ARBA00022475"/>
    </source>
</evidence>
<keyword evidence="8" id="KW-0393">Immunoglobulin domain</keyword>
<dbReference type="SMART" id="SM00408">
    <property type="entry name" value="IGc2"/>
    <property type="match status" value="2"/>
</dbReference>
<dbReference type="Gene3D" id="2.60.40.10">
    <property type="entry name" value="Immunoglobulins"/>
    <property type="match status" value="2"/>
</dbReference>
<dbReference type="EMBL" id="GGMR01008672">
    <property type="protein sequence ID" value="MBY21291.1"/>
    <property type="molecule type" value="Transcribed_RNA"/>
</dbReference>
<evidence type="ECO:0000256" key="4">
    <source>
        <dbReference type="ARBA" id="ARBA00022737"/>
    </source>
</evidence>
<evidence type="ECO:0000256" key="7">
    <source>
        <dbReference type="ARBA" id="ARBA00023180"/>
    </source>
</evidence>
<keyword evidence="6" id="KW-1015">Disulfide bond</keyword>
<evidence type="ECO:0000256" key="8">
    <source>
        <dbReference type="ARBA" id="ARBA00023319"/>
    </source>
</evidence>
<keyword evidence="2" id="KW-1003">Cell membrane</keyword>
<evidence type="ECO:0000256" key="9">
    <source>
        <dbReference type="SAM" id="SignalP"/>
    </source>
</evidence>
<protein>
    <submittedName>
        <fullName evidence="11">Lachesin</fullName>
    </submittedName>
</protein>
<dbReference type="Pfam" id="PF07686">
    <property type="entry name" value="V-set"/>
    <property type="match status" value="1"/>
</dbReference>
<feature type="signal peptide" evidence="9">
    <location>
        <begin position="1"/>
        <end position="18"/>
    </location>
</feature>
<dbReference type="Pfam" id="PF13927">
    <property type="entry name" value="Ig_3"/>
    <property type="match status" value="1"/>
</dbReference>
<comment type="subcellular location">
    <subcellularLocation>
        <location evidence="1">Cell membrane</location>
    </subcellularLocation>
</comment>
<dbReference type="SUPFAM" id="SSF48726">
    <property type="entry name" value="Immunoglobulin"/>
    <property type="match status" value="2"/>
</dbReference>
<gene>
    <name evidence="11" type="primary">LAC_2</name>
    <name evidence="11" type="ORF">g.123848</name>
</gene>
<feature type="domain" description="Ig-like" evidence="10">
    <location>
        <begin position="131"/>
        <end position="218"/>
    </location>
</feature>
<accession>A0A2S2NVN3</accession>
<dbReference type="GO" id="GO:0043005">
    <property type="term" value="C:neuron projection"/>
    <property type="evidence" value="ECO:0007669"/>
    <property type="project" value="TreeGrafter"/>
</dbReference>
<organism evidence="11">
    <name type="scientific">Schizaphis graminum</name>
    <name type="common">Green bug aphid</name>
    <dbReference type="NCBI Taxonomy" id="13262"/>
    <lineage>
        <taxon>Eukaryota</taxon>
        <taxon>Metazoa</taxon>
        <taxon>Ecdysozoa</taxon>
        <taxon>Arthropoda</taxon>
        <taxon>Hexapoda</taxon>
        <taxon>Insecta</taxon>
        <taxon>Pterygota</taxon>
        <taxon>Neoptera</taxon>
        <taxon>Paraneoptera</taxon>
        <taxon>Hemiptera</taxon>
        <taxon>Sternorrhyncha</taxon>
        <taxon>Aphidomorpha</taxon>
        <taxon>Aphidoidea</taxon>
        <taxon>Aphididae</taxon>
        <taxon>Aphidini</taxon>
        <taxon>Schizaphis</taxon>
    </lineage>
</organism>
<dbReference type="SMART" id="SM00409">
    <property type="entry name" value="IG"/>
    <property type="match status" value="2"/>
</dbReference>
<name>A0A2S2NVN3_SCHGA</name>
<dbReference type="InterPro" id="IPR003598">
    <property type="entry name" value="Ig_sub2"/>
</dbReference>
<dbReference type="PROSITE" id="PS50835">
    <property type="entry name" value="IG_LIKE"/>
    <property type="match status" value="2"/>
</dbReference>
<dbReference type="PANTHER" id="PTHR12231">
    <property type="entry name" value="CTX-RELATED TYPE I TRANSMEMBRANE PROTEIN"/>
    <property type="match status" value="1"/>
</dbReference>
<feature type="domain" description="Ig-like" evidence="10">
    <location>
        <begin position="22"/>
        <end position="121"/>
    </location>
</feature>
<proteinExistence type="predicted"/>
<feature type="chain" id="PRO_5015565382" evidence="9">
    <location>
        <begin position="19"/>
        <end position="236"/>
    </location>
</feature>
<keyword evidence="3 9" id="KW-0732">Signal</keyword>
<reference evidence="11" key="1">
    <citation type="submission" date="2018-04" db="EMBL/GenBank/DDBJ databases">
        <title>Transcriptome of Schizaphis graminum biotype I.</title>
        <authorList>
            <person name="Scully E.D."/>
            <person name="Geib S.M."/>
            <person name="Palmer N.A."/>
            <person name="Koch K."/>
            <person name="Bradshaw J."/>
            <person name="Heng-Moss T."/>
            <person name="Sarath G."/>
        </authorList>
    </citation>
    <scope>NUCLEOTIDE SEQUENCE</scope>
</reference>
<evidence type="ECO:0000256" key="6">
    <source>
        <dbReference type="ARBA" id="ARBA00023157"/>
    </source>
</evidence>
<dbReference type="FunFam" id="2.60.40.10:FF:000328">
    <property type="entry name" value="CLUMA_CG000981, isoform A"/>
    <property type="match status" value="1"/>
</dbReference>
<evidence type="ECO:0000256" key="1">
    <source>
        <dbReference type="ARBA" id="ARBA00004236"/>
    </source>
</evidence>
<dbReference type="InterPro" id="IPR051170">
    <property type="entry name" value="Neural/epithelial_adhesion"/>
</dbReference>
<evidence type="ECO:0000256" key="5">
    <source>
        <dbReference type="ARBA" id="ARBA00023136"/>
    </source>
</evidence>
<keyword evidence="5" id="KW-0472">Membrane</keyword>
<dbReference type="PANTHER" id="PTHR12231:SF220">
    <property type="entry name" value="LACHESIN"/>
    <property type="match status" value="1"/>
</dbReference>
<dbReference type="AlphaFoldDB" id="A0A2S2NVN3"/>
<keyword evidence="4" id="KW-0677">Repeat</keyword>
<keyword evidence="7" id="KW-0325">Glycoprotein</keyword>
<evidence type="ECO:0000259" key="10">
    <source>
        <dbReference type="PROSITE" id="PS50835"/>
    </source>
</evidence>
<dbReference type="InterPro" id="IPR003599">
    <property type="entry name" value="Ig_sub"/>
</dbReference>
<dbReference type="InterPro" id="IPR036179">
    <property type="entry name" value="Ig-like_dom_sf"/>
</dbReference>
<dbReference type="InterPro" id="IPR013783">
    <property type="entry name" value="Ig-like_fold"/>
</dbReference>